<gene>
    <name evidence="1" type="ORF">PC117_g711</name>
</gene>
<accession>A0A8T1LQH6</accession>
<dbReference type="PANTHER" id="PTHR40866">
    <property type="entry name" value="BED-TYPE DOMAIN-CONTAINING PROTEIN"/>
    <property type="match status" value="1"/>
</dbReference>
<organism evidence="1 2">
    <name type="scientific">Phytophthora cactorum</name>
    <dbReference type="NCBI Taxonomy" id="29920"/>
    <lineage>
        <taxon>Eukaryota</taxon>
        <taxon>Sar</taxon>
        <taxon>Stramenopiles</taxon>
        <taxon>Oomycota</taxon>
        <taxon>Peronosporomycetes</taxon>
        <taxon>Peronosporales</taxon>
        <taxon>Peronosporaceae</taxon>
        <taxon>Phytophthora</taxon>
    </lineage>
</organism>
<evidence type="ECO:0000313" key="2">
    <source>
        <dbReference type="Proteomes" id="UP000736787"/>
    </source>
</evidence>
<dbReference type="AlphaFoldDB" id="A0A8T1LQH6"/>
<sequence>MLAHYCELSEFISADDEELADLLPSPAASRKLKVLLPEMGDFESISKNLQSEDLNLSLTRAIC</sequence>
<dbReference type="Proteomes" id="UP000736787">
    <property type="component" value="Unassembled WGS sequence"/>
</dbReference>
<dbReference type="PANTHER" id="PTHR40866:SF1">
    <property type="entry name" value="BED-TYPE DOMAIN-CONTAINING PROTEIN"/>
    <property type="match status" value="1"/>
</dbReference>
<reference evidence="1" key="1">
    <citation type="submission" date="2018-10" db="EMBL/GenBank/DDBJ databases">
        <title>Effector identification in a new, highly contiguous assembly of the strawberry crown rot pathogen Phytophthora cactorum.</title>
        <authorList>
            <person name="Armitage A.D."/>
            <person name="Nellist C.F."/>
            <person name="Bates H."/>
            <person name="Vickerstaff R.J."/>
            <person name="Harrison R.J."/>
        </authorList>
    </citation>
    <scope>NUCLEOTIDE SEQUENCE</scope>
    <source>
        <strain evidence="1">4040</strain>
    </source>
</reference>
<dbReference type="EMBL" id="RCMK01000007">
    <property type="protein sequence ID" value="KAG2955087.1"/>
    <property type="molecule type" value="Genomic_DNA"/>
</dbReference>
<proteinExistence type="predicted"/>
<comment type="caution">
    <text evidence="1">The sequence shown here is derived from an EMBL/GenBank/DDBJ whole genome shotgun (WGS) entry which is preliminary data.</text>
</comment>
<protein>
    <submittedName>
        <fullName evidence="1">Uncharacterized protein</fullName>
    </submittedName>
</protein>
<evidence type="ECO:0000313" key="1">
    <source>
        <dbReference type="EMBL" id="KAG2955087.1"/>
    </source>
</evidence>
<name>A0A8T1LQH6_9STRA</name>